<dbReference type="GO" id="GO:0034472">
    <property type="term" value="P:snRNA 3'-end processing"/>
    <property type="evidence" value="ECO:0007669"/>
    <property type="project" value="TreeGrafter"/>
</dbReference>
<keyword evidence="3" id="KW-0963">Cytoplasm</keyword>
<evidence type="ECO:0000256" key="4">
    <source>
        <dbReference type="ARBA" id="ARBA00023242"/>
    </source>
</evidence>
<dbReference type="GO" id="GO:0005737">
    <property type="term" value="C:cytoplasm"/>
    <property type="evidence" value="ECO:0007669"/>
    <property type="project" value="UniProtKB-SubCell"/>
</dbReference>
<keyword evidence="8" id="KW-1185">Reference proteome</keyword>
<dbReference type="Gene3D" id="3.40.50.10890">
    <property type="match status" value="1"/>
</dbReference>
<proteinExistence type="predicted"/>
<reference evidence="7 8" key="1">
    <citation type="submission" date="2020-09" db="EMBL/GenBank/DDBJ databases">
        <title>De no assembly of potato wild relative species, Solanum commersonii.</title>
        <authorList>
            <person name="Cho K."/>
        </authorList>
    </citation>
    <scope>NUCLEOTIDE SEQUENCE [LARGE SCALE GENOMIC DNA]</scope>
    <source>
        <strain evidence="7">LZ3.2</strain>
        <tissue evidence="7">Leaf</tissue>
    </source>
</reference>
<dbReference type="Pfam" id="PF10996">
    <property type="entry name" value="Beta-Casp"/>
    <property type="match status" value="1"/>
</dbReference>
<dbReference type="PANTHER" id="PTHR46094">
    <property type="entry name" value="INTEGRATOR COMPLEX SUBUNIT 9"/>
    <property type="match status" value="1"/>
</dbReference>
<feature type="region of interest" description="Disordered" evidence="5">
    <location>
        <begin position="1"/>
        <end position="31"/>
    </location>
</feature>
<evidence type="ECO:0000313" key="7">
    <source>
        <dbReference type="EMBL" id="KAG5617532.1"/>
    </source>
</evidence>
<comment type="subcellular location">
    <subcellularLocation>
        <location evidence="2">Cytoplasm</location>
    </subcellularLocation>
    <subcellularLocation>
        <location evidence="1">Nucleus</location>
    </subcellularLocation>
</comment>
<dbReference type="AlphaFoldDB" id="A0A9J6A041"/>
<dbReference type="SUPFAM" id="SSF56281">
    <property type="entry name" value="Metallo-hydrolase/oxidoreductase"/>
    <property type="match status" value="1"/>
</dbReference>
<dbReference type="SMART" id="SM01027">
    <property type="entry name" value="Beta-Casp"/>
    <property type="match status" value="1"/>
</dbReference>
<dbReference type="InterPro" id="IPR036866">
    <property type="entry name" value="RibonucZ/Hydroxyglut_hydro"/>
</dbReference>
<organism evidence="7 8">
    <name type="scientific">Solanum commersonii</name>
    <name type="common">Commerson's wild potato</name>
    <name type="synonym">Commerson's nightshade</name>
    <dbReference type="NCBI Taxonomy" id="4109"/>
    <lineage>
        <taxon>Eukaryota</taxon>
        <taxon>Viridiplantae</taxon>
        <taxon>Streptophyta</taxon>
        <taxon>Embryophyta</taxon>
        <taxon>Tracheophyta</taxon>
        <taxon>Spermatophyta</taxon>
        <taxon>Magnoliopsida</taxon>
        <taxon>eudicotyledons</taxon>
        <taxon>Gunneridae</taxon>
        <taxon>Pentapetalae</taxon>
        <taxon>asterids</taxon>
        <taxon>lamiids</taxon>
        <taxon>Solanales</taxon>
        <taxon>Solanaceae</taxon>
        <taxon>Solanoideae</taxon>
        <taxon>Solaneae</taxon>
        <taxon>Solanum</taxon>
    </lineage>
</organism>
<keyword evidence="4" id="KW-0539">Nucleus</keyword>
<dbReference type="Proteomes" id="UP000824120">
    <property type="component" value="Chromosome 3"/>
</dbReference>
<evidence type="ECO:0000256" key="5">
    <source>
        <dbReference type="SAM" id="MobiDB-lite"/>
    </source>
</evidence>
<evidence type="ECO:0000256" key="3">
    <source>
        <dbReference type="ARBA" id="ARBA00022490"/>
    </source>
</evidence>
<feature type="domain" description="Beta-Casp" evidence="6">
    <location>
        <begin position="446"/>
        <end position="569"/>
    </location>
</feature>
<dbReference type="InterPro" id="IPR022712">
    <property type="entry name" value="Beta_Casp"/>
</dbReference>
<feature type="compositionally biased region" description="Basic and acidic residues" evidence="5">
    <location>
        <begin position="1"/>
        <end position="27"/>
    </location>
</feature>
<dbReference type="OrthoDB" id="5600060at2759"/>
<dbReference type="GO" id="GO:0032039">
    <property type="term" value="C:integrator complex"/>
    <property type="evidence" value="ECO:0007669"/>
    <property type="project" value="InterPro"/>
</dbReference>
<accession>A0A9J6A041</accession>
<sequence>MDTNRAHDQGKKGNEKHSRGNTKRFERSNPPSIKTKDPYYCSHVVCAVLAHPRLLRGELLGTFADGGSKYLVVLVEADILWNIKISWLLRNFSTLQFHEVSLAVFSPLPIVISSLLDEKASIHSGQSSSNSESVRQDVSELLHSKNLIQAEPWYKTVKSLQLWSIYSIDVVLISSPMGMLGLPFLTRLKDFRAKIYATEAASRLGKLMMEDLISMHMELRQFYGPEESGCPQWMTWEKLELLPRALKDIVLGSERTELGGWMSIYRMDLDVNVLAWDKSGNNKKNFSAADMKGCMEKVQFLKYAEEAYYNGSLTIKALSSGLEIGACNWNILSPKGNIIYLSGSVFASATATSFDYKALERSDVLLYSDFTACNDVDGEKNDFPPATGSSHSSNIGSCWETIPESWLDSDEYSEEMEKVSFICSCALDTISDGGSVLIPIGRPGVMLQLLENISLSLESSNLKVPIYFVSSVAEELLAFSNIIPEWLSSQLQERFCSGQPLFTHIQLSNEKKLFVSPAIHSSKFLTSWQEPCIVFCPHWSLRLGPVVHLLQRWCADPNSLLIIEERADIKLALLPFEPMSMKVLQCSFISGIKNDEIRNEDIWDKMEVASVVDKMREARLRWFGRVRRRYVHTSVRRCERLKKAIPLLKILQPKHVLVPESLRPHISCWNPKFSVHSFSENETVVVPKLKTFADMDIAMDLASELLIDTKMIQGKNIARLKGELLIEQGKYRCVLRNKQVLSSQVRPLLFLGRVDLDSLLMALKKMGMKVAAQHAHSTDGSENVSLIFISEPNEALIEITSTQTTISVGDETTASLVSEAVRSTLVCF</sequence>
<dbReference type="Gene3D" id="3.60.15.10">
    <property type="entry name" value="Ribonuclease Z/Hydroxyacylglutathione hydrolase-like"/>
    <property type="match status" value="1"/>
</dbReference>
<dbReference type="InterPro" id="IPR027074">
    <property type="entry name" value="Integrator_9su"/>
</dbReference>
<protein>
    <recommendedName>
        <fullName evidence="6">Beta-Casp domain-containing protein</fullName>
    </recommendedName>
</protein>
<dbReference type="PANTHER" id="PTHR46094:SF1">
    <property type="entry name" value="INTEGRATOR COMPLEX SUBUNIT 9"/>
    <property type="match status" value="1"/>
</dbReference>
<comment type="caution">
    <text evidence="7">The sequence shown here is derived from an EMBL/GenBank/DDBJ whole genome shotgun (WGS) entry which is preliminary data.</text>
</comment>
<evidence type="ECO:0000256" key="1">
    <source>
        <dbReference type="ARBA" id="ARBA00004123"/>
    </source>
</evidence>
<name>A0A9J6A041_SOLCO</name>
<evidence type="ECO:0000259" key="6">
    <source>
        <dbReference type="SMART" id="SM01027"/>
    </source>
</evidence>
<evidence type="ECO:0000313" key="8">
    <source>
        <dbReference type="Proteomes" id="UP000824120"/>
    </source>
</evidence>
<evidence type="ECO:0000256" key="2">
    <source>
        <dbReference type="ARBA" id="ARBA00004496"/>
    </source>
</evidence>
<gene>
    <name evidence="7" type="ORF">H5410_017356</name>
</gene>
<dbReference type="EMBL" id="JACXVP010000003">
    <property type="protein sequence ID" value="KAG5617532.1"/>
    <property type="molecule type" value="Genomic_DNA"/>
</dbReference>